<keyword evidence="6" id="KW-1185">Reference proteome</keyword>
<keyword evidence="3" id="KW-0804">Transcription</keyword>
<feature type="domain" description="HTH luxR-type" evidence="4">
    <location>
        <begin position="1"/>
        <end position="64"/>
    </location>
</feature>
<reference evidence="5 6" key="1">
    <citation type="submission" date="2016-10" db="EMBL/GenBank/DDBJ databases">
        <title>Arsenicibacter rosenii gen. nov., sp. nov., an efficient arsenic-methylating bacterium isolated from an arsenic-contaminated paddy soil.</title>
        <authorList>
            <person name="Huang K."/>
        </authorList>
    </citation>
    <scope>NUCLEOTIDE SEQUENCE [LARGE SCALE GENOMIC DNA]</scope>
    <source>
        <strain evidence="5 6">SM-1</strain>
    </source>
</reference>
<name>A0A1S2VA40_9BACT</name>
<dbReference type="PRINTS" id="PR00038">
    <property type="entry name" value="HTHLUXR"/>
</dbReference>
<dbReference type="InterPro" id="IPR000792">
    <property type="entry name" value="Tscrpt_reg_LuxR_C"/>
</dbReference>
<dbReference type="AlphaFoldDB" id="A0A1S2VA40"/>
<dbReference type="GO" id="GO:0003677">
    <property type="term" value="F:DNA binding"/>
    <property type="evidence" value="ECO:0007669"/>
    <property type="project" value="UniProtKB-KW"/>
</dbReference>
<organism evidence="5 6">
    <name type="scientific">Arsenicibacter rosenii</name>
    <dbReference type="NCBI Taxonomy" id="1750698"/>
    <lineage>
        <taxon>Bacteria</taxon>
        <taxon>Pseudomonadati</taxon>
        <taxon>Bacteroidota</taxon>
        <taxon>Cytophagia</taxon>
        <taxon>Cytophagales</taxon>
        <taxon>Spirosomataceae</taxon>
        <taxon>Arsenicibacter</taxon>
    </lineage>
</organism>
<accession>A0A1S2VA40</accession>
<dbReference type="PROSITE" id="PS50043">
    <property type="entry name" value="HTH_LUXR_2"/>
    <property type="match status" value="1"/>
</dbReference>
<evidence type="ECO:0000256" key="3">
    <source>
        <dbReference type="ARBA" id="ARBA00023163"/>
    </source>
</evidence>
<dbReference type="PANTHER" id="PTHR44688">
    <property type="entry name" value="DNA-BINDING TRANSCRIPTIONAL ACTIVATOR DEVR_DOSR"/>
    <property type="match status" value="1"/>
</dbReference>
<dbReference type="SUPFAM" id="SSF46894">
    <property type="entry name" value="C-terminal effector domain of the bipartite response regulators"/>
    <property type="match status" value="1"/>
</dbReference>
<evidence type="ECO:0000256" key="1">
    <source>
        <dbReference type="ARBA" id="ARBA00023015"/>
    </source>
</evidence>
<comment type="caution">
    <text evidence="5">The sequence shown here is derived from an EMBL/GenBank/DDBJ whole genome shotgun (WGS) entry which is preliminary data.</text>
</comment>
<dbReference type="GO" id="GO:0006355">
    <property type="term" value="P:regulation of DNA-templated transcription"/>
    <property type="evidence" value="ECO:0007669"/>
    <property type="project" value="InterPro"/>
</dbReference>
<dbReference type="SMART" id="SM00421">
    <property type="entry name" value="HTH_LUXR"/>
    <property type="match status" value="1"/>
</dbReference>
<dbReference type="Pfam" id="PF00196">
    <property type="entry name" value="GerE"/>
    <property type="match status" value="1"/>
</dbReference>
<dbReference type="InterPro" id="IPR016032">
    <property type="entry name" value="Sig_transdc_resp-reg_C-effctor"/>
</dbReference>
<sequence>MLSLINELSGRQKEVLQCMLTGMTNKEIADTLCISNNTVKYHIKNIYVLLEIKDRKDFLISVKR</sequence>
<dbReference type="Gene3D" id="1.10.10.10">
    <property type="entry name" value="Winged helix-like DNA-binding domain superfamily/Winged helix DNA-binding domain"/>
    <property type="match status" value="1"/>
</dbReference>
<keyword evidence="1" id="KW-0805">Transcription regulation</keyword>
<dbReference type="EMBL" id="MORL01000052">
    <property type="protein sequence ID" value="OIN55607.1"/>
    <property type="molecule type" value="Genomic_DNA"/>
</dbReference>
<gene>
    <name evidence="5" type="ORF">BLX24_29205</name>
</gene>
<evidence type="ECO:0000256" key="2">
    <source>
        <dbReference type="ARBA" id="ARBA00023125"/>
    </source>
</evidence>
<evidence type="ECO:0000313" key="5">
    <source>
        <dbReference type="EMBL" id="OIN55607.1"/>
    </source>
</evidence>
<dbReference type="Proteomes" id="UP000181790">
    <property type="component" value="Unassembled WGS sequence"/>
</dbReference>
<keyword evidence="2" id="KW-0238">DNA-binding</keyword>
<dbReference type="PANTHER" id="PTHR44688:SF16">
    <property type="entry name" value="DNA-BINDING TRANSCRIPTIONAL ACTIVATOR DEVR_DOSR"/>
    <property type="match status" value="1"/>
</dbReference>
<dbReference type="CDD" id="cd06170">
    <property type="entry name" value="LuxR_C_like"/>
    <property type="match status" value="1"/>
</dbReference>
<proteinExistence type="predicted"/>
<dbReference type="InterPro" id="IPR036388">
    <property type="entry name" value="WH-like_DNA-bd_sf"/>
</dbReference>
<protein>
    <recommendedName>
        <fullName evidence="4">HTH luxR-type domain-containing protein</fullName>
    </recommendedName>
</protein>
<evidence type="ECO:0000259" key="4">
    <source>
        <dbReference type="PROSITE" id="PS50043"/>
    </source>
</evidence>
<evidence type="ECO:0000313" key="6">
    <source>
        <dbReference type="Proteomes" id="UP000181790"/>
    </source>
</evidence>